<dbReference type="PANTHER" id="PTHR43851:SF3">
    <property type="entry name" value="COENZYME Q8"/>
    <property type="match status" value="1"/>
</dbReference>
<gene>
    <name evidence="6" type="ORF">PBK173_000454800</name>
    <name evidence="8" type="ORF">PBNK65E_000444700</name>
    <name evidence="7" type="ORF">PBNK65NY_000443500</name>
    <name evidence="10" type="ORF">PBSP11A_000444500</name>
    <name evidence="9" type="ORF">PBSP11RLL_000443800</name>
</gene>
<dbReference type="VEuPathDB" id="PlasmoDB:PBANKA_1427300"/>
<comment type="similarity">
    <text evidence="1">Belongs to the protein kinase superfamily. ADCK protein kinase family.</text>
</comment>
<dbReference type="InterPro" id="IPR034646">
    <property type="entry name" value="ADCK3_dom"/>
</dbReference>
<proteinExistence type="inferred from homology"/>
<dbReference type="InterPro" id="IPR004147">
    <property type="entry name" value="ABC1_dom"/>
</dbReference>
<dbReference type="OrthoDB" id="201153at2759"/>
<dbReference type="GO" id="GO:0005524">
    <property type="term" value="F:ATP binding"/>
    <property type="evidence" value="ECO:0007669"/>
    <property type="project" value="UniProtKB-KW"/>
</dbReference>
<evidence type="ECO:0000256" key="3">
    <source>
        <dbReference type="ARBA" id="ARBA00022741"/>
    </source>
</evidence>
<protein>
    <submittedName>
        <fullName evidence="6">ABC1 family, putative</fullName>
    </submittedName>
</protein>
<reference evidence="6 11" key="1">
    <citation type="submission" date="2016-02" db="EMBL/GenBank/DDBJ databases">
        <authorList>
            <consortium name="Pathogen Informatics"/>
        </authorList>
    </citation>
    <scope>NUCLEOTIDE SEQUENCE [LARGE SCALE GENOMIC DNA]</scope>
    <source>
        <strain evidence="6 11">K173</strain>
        <strain evidence="7 15">NK65 ny</strain>
        <strain evidence="8 14">NK65e</strain>
        <strain evidence="10 12">SP11 Antwerpcl1</strain>
        <strain evidence="9 13">SP11 RLL</strain>
    </source>
</reference>
<dbReference type="AlphaFoldDB" id="A0A0Z0ARS4"/>
<evidence type="ECO:0000313" key="9">
    <source>
        <dbReference type="EMBL" id="SCO62641.1"/>
    </source>
</evidence>
<feature type="domain" description="ABC1 atypical kinase-like" evidence="5">
    <location>
        <begin position="576"/>
        <end position="816"/>
    </location>
</feature>
<evidence type="ECO:0000313" key="12">
    <source>
        <dbReference type="Proteomes" id="UP000219860"/>
    </source>
</evidence>
<sequence length="927" mass="108995">MVAEKLRDVILRPRKLTVLRMPIVHRRNYMSNDEILKFKNRNNEEKYNKREYSEKINNEINNFKYSYMNEDLVTPFDIYKWSDILNTNNEKLISDAIKHEKNEQMKRKEVDEAEVEEPLSALLNINRILKRYGIIINENENDILVGNEIKAYFHNFLNILETNFENNDLIKNVIKEVKKNESHIFYYIYKNFMIIHGLPLKCFWKYDNIENQYNISNKHNQFNENGETFENEYLFQNVDINKIDSLLNEDRLDNIMKKNMDSNTQDFKHDQTLKNNSIRNTDSVDHHFQNSSGTFSTKYKFSYPFFTNITSIEPENTNSTNDNIYEPNNGSNYNIKRSNNQKLTQTYEYNVANNFGFYRDRKHLSTISSHNNINYETPATKKDNYVNPNDRKKYIKKNDANEKEDARPSTPIDGKVNEKSCDTYLFDKKIPNGAYEELNENNEETVDNPKGHFMVDETNFNYNISILNNKIKNNEKNEITYFRVSEVPVSPLSRAKVFGKVFFDIAKNTSIEYIKKKIISNEINNNQRDLVINEKNAEILANGLSKMRGVVLKLGQMISLQDECLSPILIKALKMVSNSADIMPKDQLIKVLKSELGENYESKFDYFDYKPFSSASIGQVHEGVINNKKVAIKIQYPGVYESIDSDIKNLLFINQYTNLILKNLYIENICKEIRKELICECDYINEAKYYVLFKNVFQKSKYFYVPNVYSEYVTKRVLVTSYVEGISLEKVAESYPQPIRDSIGQRILYLCLHELFVLKIMNTDPNLGNFIYNPEEDKLCLIDFGATRSYKNEFVDQYLRLVKSSVEENEDKIYHYSYMLNFFIGQENEDMKSSHIKSVILVGEPFKSKVYDFGNNDLAKNIYTLLPRIIYNRLVPPRSEIYTLHRKLSGSYLICMKLKARVNAADIFNSIYNNYVFSVKDTYSKKS</sequence>
<dbReference type="SUPFAM" id="SSF56112">
    <property type="entry name" value="Protein kinase-like (PK-like)"/>
    <property type="match status" value="1"/>
</dbReference>
<evidence type="ECO:0000313" key="13">
    <source>
        <dbReference type="Proteomes" id="UP000219974"/>
    </source>
</evidence>
<evidence type="ECO:0000313" key="15">
    <source>
        <dbReference type="Proteomes" id="UP000516480"/>
    </source>
</evidence>
<dbReference type="EMBL" id="LT614640">
    <property type="protein sequence ID" value="SCN28448.1"/>
    <property type="molecule type" value="Genomic_DNA"/>
</dbReference>
<dbReference type="EMBL" id="LT608150">
    <property type="protein sequence ID" value="SCM26423.1"/>
    <property type="molecule type" value="Genomic_DNA"/>
</dbReference>
<evidence type="ECO:0000313" key="6">
    <source>
        <dbReference type="EMBL" id="CXJ18332.1"/>
    </source>
</evidence>
<evidence type="ECO:0000313" key="11">
    <source>
        <dbReference type="Proteomes" id="UP000069549"/>
    </source>
</evidence>
<evidence type="ECO:0000313" key="10">
    <source>
        <dbReference type="EMBL" id="SCO64202.1"/>
    </source>
</evidence>
<organism evidence="6 11">
    <name type="scientific">Plasmodium berghei</name>
    <dbReference type="NCBI Taxonomy" id="5821"/>
    <lineage>
        <taxon>Eukaryota</taxon>
        <taxon>Sar</taxon>
        <taxon>Alveolata</taxon>
        <taxon>Apicomplexa</taxon>
        <taxon>Aconoidasida</taxon>
        <taxon>Haemosporida</taxon>
        <taxon>Plasmodiidae</taxon>
        <taxon>Plasmodium</taxon>
        <taxon>Plasmodium (Vinckeia)</taxon>
    </lineage>
</organism>
<evidence type="ECO:0000256" key="1">
    <source>
        <dbReference type="ARBA" id="ARBA00009670"/>
    </source>
</evidence>
<dbReference type="GO" id="GO:0006744">
    <property type="term" value="P:ubiquinone biosynthetic process"/>
    <property type="evidence" value="ECO:0007669"/>
    <property type="project" value="TreeGrafter"/>
</dbReference>
<keyword evidence="4" id="KW-0067">ATP-binding</keyword>
<evidence type="ECO:0000259" key="5">
    <source>
        <dbReference type="Pfam" id="PF03109"/>
    </source>
</evidence>
<keyword evidence="2" id="KW-0808">Transferase</keyword>
<dbReference type="Proteomes" id="UP000516480">
    <property type="component" value="Chromosome 14"/>
</dbReference>
<dbReference type="Proteomes" id="UP000069549">
    <property type="component" value="Chromosome 14"/>
</dbReference>
<dbReference type="OMA" id="KIMNTDP"/>
<evidence type="ECO:0000313" key="8">
    <source>
        <dbReference type="EMBL" id="SCN28448.1"/>
    </source>
</evidence>
<dbReference type="Proteomes" id="UP000220214">
    <property type="component" value="Chromosome 14"/>
</dbReference>
<name>A0A0Z0ARS4_PLABE</name>
<dbReference type="EMBL" id="LT608278">
    <property type="protein sequence ID" value="SCO62641.1"/>
    <property type="molecule type" value="Genomic_DNA"/>
</dbReference>
<evidence type="ECO:0000256" key="2">
    <source>
        <dbReference type="ARBA" id="ARBA00022679"/>
    </source>
</evidence>
<keyword evidence="3" id="KW-0547">Nucleotide-binding</keyword>
<accession>A0A0Z0ARS4</accession>
<dbReference type="EMBL" id="LT608262">
    <property type="protein sequence ID" value="SCO64202.1"/>
    <property type="molecule type" value="Genomic_DNA"/>
</dbReference>
<dbReference type="InterPro" id="IPR051409">
    <property type="entry name" value="Atypical_kinase_ADCK"/>
</dbReference>
<dbReference type="CDD" id="cd13970">
    <property type="entry name" value="ABC1_ADCK3"/>
    <property type="match status" value="1"/>
</dbReference>
<evidence type="ECO:0000256" key="4">
    <source>
        <dbReference type="ARBA" id="ARBA00022840"/>
    </source>
</evidence>
<dbReference type="GO" id="GO:0016740">
    <property type="term" value="F:transferase activity"/>
    <property type="evidence" value="ECO:0007669"/>
    <property type="project" value="UniProtKB-KW"/>
</dbReference>
<dbReference type="EMBL" id="LT160034">
    <property type="protein sequence ID" value="CXJ18332.1"/>
    <property type="molecule type" value="Genomic_DNA"/>
</dbReference>
<dbReference type="PANTHER" id="PTHR43851">
    <property type="match status" value="1"/>
</dbReference>
<dbReference type="Proteomes" id="UP000219860">
    <property type="component" value="Chromosome 14"/>
</dbReference>
<evidence type="ECO:0000313" key="7">
    <source>
        <dbReference type="EMBL" id="SCM26423.1"/>
    </source>
</evidence>
<evidence type="ECO:0000313" key="14">
    <source>
        <dbReference type="Proteomes" id="UP000220214"/>
    </source>
</evidence>
<dbReference type="InterPro" id="IPR011009">
    <property type="entry name" value="Kinase-like_dom_sf"/>
</dbReference>
<dbReference type="Proteomes" id="UP000219974">
    <property type="component" value="Chromosome 14"/>
</dbReference>
<dbReference type="Pfam" id="PF03109">
    <property type="entry name" value="ABC1"/>
    <property type="match status" value="1"/>
</dbReference>